<evidence type="ECO:0000313" key="2">
    <source>
        <dbReference type="Proteomes" id="UP000231791"/>
    </source>
</evidence>
<dbReference type="Gene3D" id="1.25.10.10">
    <property type="entry name" value="Leucine-rich Repeat Variant"/>
    <property type="match status" value="1"/>
</dbReference>
<dbReference type="InterPro" id="IPR011989">
    <property type="entry name" value="ARM-like"/>
</dbReference>
<accession>A0A2K8PPQ2</accession>
<dbReference type="Pfam" id="PF01816">
    <property type="entry name" value="LRV"/>
    <property type="match status" value="1"/>
</dbReference>
<dbReference type="RefSeq" id="WP_030234238.1">
    <property type="nucleotide sequence ID" value="NZ_CP024985.1"/>
</dbReference>
<dbReference type="KEGG" id="slx:SLAV_33385"/>
<dbReference type="EMBL" id="CP024985">
    <property type="protein sequence ID" value="ATZ28448.1"/>
    <property type="molecule type" value="Genomic_DNA"/>
</dbReference>
<dbReference type="InterPro" id="IPR004830">
    <property type="entry name" value="LRR_variant"/>
</dbReference>
<name>A0A2K8PPQ2_STRLA</name>
<gene>
    <name evidence="1" type="ORF">SLAV_33385</name>
</gene>
<reference evidence="1 2" key="1">
    <citation type="submission" date="2017-11" db="EMBL/GenBank/DDBJ databases">
        <title>Complete genome sequence of Streptomyces lavendulae subsp. lavendulae CCM 3239 (formerly 'Streptomyces aureofaciens CCM 3239'), the producer of the angucycline-type antibiotic auricin.</title>
        <authorList>
            <person name="Busche T."/>
            <person name="Novakova R."/>
            <person name="Al'Dilaimi A."/>
            <person name="Homerova D."/>
            <person name="Feckova L."/>
            <person name="Rezuchova B."/>
            <person name="Mingyar E."/>
            <person name="Csolleiova D."/>
            <person name="Bekeova C."/>
            <person name="Winkler A."/>
            <person name="Sevcikova B."/>
            <person name="Kalinowski J."/>
            <person name="Kormanec J."/>
            <person name="Ruckert C."/>
        </authorList>
    </citation>
    <scope>NUCLEOTIDE SEQUENCE [LARGE SCALE GENOMIC DNA]</scope>
    <source>
        <strain evidence="1 2">CCM 3239</strain>
    </source>
</reference>
<protein>
    <submittedName>
        <fullName evidence="1">Leucine rich repeat variant</fullName>
    </submittedName>
</protein>
<dbReference type="OrthoDB" id="3666466at2"/>
<keyword evidence="2" id="KW-1185">Reference proteome</keyword>
<dbReference type="AlphaFoldDB" id="A0A2K8PPQ2"/>
<evidence type="ECO:0000313" key="1">
    <source>
        <dbReference type="EMBL" id="ATZ28448.1"/>
    </source>
</evidence>
<sequence length="506" mass="52545">MRGHVVQGLAANPALPPAYVARLVAFAAGEDTEDGGWMDSALADRADLSREQALTLAARSGVLAVGPVRRGLLRAEDIDPRALPDAALALLDEGLGLAHWPALLVTDPDPGRRGKLASCPGLPPEVAALLAADSRLDVVTDLAAYGTPDPATAALLAAHPHAEVRMMTALNEAVPPALLSALLTGEGLPPAAECRVCESDPELLWYAPYLRGGAACDGSHRSTVEETRRAALANPSTPAEDVARFAHDPSMLLREPVAARAGLPPAVYAGLARDPVPGVLWALAGNPGTDEAVIRALARVRDPEVLARLIRHPRLPLDLLAGPVGRARAGRDPLPRIAAATQAEVDGLAASADAGVRAHVARRRDLPPAVREALAADPDAKVAKAVAAHPGLGEDRLRAMAARHGVQVLAQIAANPDAPGALLEELVRHDPPVLGVLRAVARHPNATGPALLGCLGDVKARRHAAAHPALPARELPRLLDDPDWQVVEAAAAHPALPPAVIRESMP</sequence>
<proteinExistence type="predicted"/>
<dbReference type="Proteomes" id="UP000231791">
    <property type="component" value="Chromosome"/>
</dbReference>
<organism evidence="1 2">
    <name type="scientific">Streptomyces lavendulae subsp. lavendulae</name>
    <dbReference type="NCBI Taxonomy" id="58340"/>
    <lineage>
        <taxon>Bacteria</taxon>
        <taxon>Bacillati</taxon>
        <taxon>Actinomycetota</taxon>
        <taxon>Actinomycetes</taxon>
        <taxon>Kitasatosporales</taxon>
        <taxon>Streptomycetaceae</taxon>
        <taxon>Streptomyces</taxon>
    </lineage>
</organism>
<dbReference type="GeneID" id="49387657"/>